<evidence type="ECO:0000313" key="1">
    <source>
        <dbReference type="EMBL" id="SUZ96509.1"/>
    </source>
</evidence>
<dbReference type="EMBL" id="UINC01002422">
    <property type="protein sequence ID" value="SUZ96509.1"/>
    <property type="molecule type" value="Genomic_DNA"/>
</dbReference>
<sequence length="161" mass="18185">MHTFNFNQASRAIYQKLLMLGVIILMTVSCSDPEIIKERKTISGQITVPQSIEWQSTINIMLFHAISGIGFQEHPLYEIETFQSNQLAFEHTFDYDPKGNQGLLVYAWVDLDGDDILCTPDSRNDLAGASVNEEFPETNKPFLVHIDTPCAGPDWFYPAAK</sequence>
<protein>
    <submittedName>
        <fullName evidence="1">Uncharacterized protein</fullName>
    </submittedName>
</protein>
<reference evidence="1" key="1">
    <citation type="submission" date="2018-05" db="EMBL/GenBank/DDBJ databases">
        <authorList>
            <person name="Lanie J.A."/>
            <person name="Ng W.-L."/>
            <person name="Kazmierczak K.M."/>
            <person name="Andrzejewski T.M."/>
            <person name="Davidsen T.M."/>
            <person name="Wayne K.J."/>
            <person name="Tettelin H."/>
            <person name="Glass J.I."/>
            <person name="Rusch D."/>
            <person name="Podicherti R."/>
            <person name="Tsui H.-C.T."/>
            <person name="Winkler M.E."/>
        </authorList>
    </citation>
    <scope>NUCLEOTIDE SEQUENCE</scope>
</reference>
<accession>A0A381RZF7</accession>
<proteinExistence type="predicted"/>
<organism evidence="1">
    <name type="scientific">marine metagenome</name>
    <dbReference type="NCBI Taxonomy" id="408172"/>
    <lineage>
        <taxon>unclassified sequences</taxon>
        <taxon>metagenomes</taxon>
        <taxon>ecological metagenomes</taxon>
    </lineage>
</organism>
<gene>
    <name evidence="1" type="ORF">METZ01_LOCUS49363</name>
</gene>
<dbReference type="AlphaFoldDB" id="A0A381RZF7"/>
<name>A0A381RZF7_9ZZZZ</name>